<dbReference type="PANTHER" id="PTHR21139:SF2">
    <property type="entry name" value="TRIOSEPHOSPHATE ISOMERASE"/>
    <property type="match status" value="1"/>
</dbReference>
<evidence type="ECO:0000256" key="3">
    <source>
        <dbReference type="ARBA" id="ARBA00011738"/>
    </source>
</evidence>
<keyword evidence="9" id="KW-1185">Reference proteome</keyword>
<dbReference type="EC" id="5.3.1.1" evidence="7"/>
<sequence length="259" mass="28310">MQRVSAITQQLASREYSIAAMTTRRFFIGGNWKMNASTKLVETLVKMLNEAKWSPETEVVVSPPSPYLDMVRKSLRKEVGVSAQNVYNAANGAFTGEVSPEFLKDLSVEWTILGHSERRDIFKESDEAIIACCGESLAEREANKTTEVIFRQLGAISAKIAEASKNDWTNVVIAYEPVWAIGTGKVASPQQAREVHMEIRKWLASTVSQQVADATRILYGGSVNGANCAELSVQESIDGFLVGGASLKPEFVTICSVKG</sequence>
<dbReference type="InterPro" id="IPR020861">
    <property type="entry name" value="Triosephosphate_isomerase_AS"/>
</dbReference>
<evidence type="ECO:0000256" key="1">
    <source>
        <dbReference type="ARBA" id="ARBA00004680"/>
    </source>
</evidence>
<evidence type="ECO:0000256" key="7">
    <source>
        <dbReference type="RuleBase" id="RU363013"/>
    </source>
</evidence>
<dbReference type="GO" id="GO:0004807">
    <property type="term" value="F:triose-phosphate isomerase activity"/>
    <property type="evidence" value="ECO:0007669"/>
    <property type="project" value="UniProtKB-EC"/>
</dbReference>
<dbReference type="EMBL" id="QEAO01000015">
    <property type="protein sequence ID" value="TPX34256.1"/>
    <property type="molecule type" value="Genomic_DNA"/>
</dbReference>
<dbReference type="InterPro" id="IPR000652">
    <property type="entry name" value="Triosephosphate_isomerase"/>
</dbReference>
<comment type="subunit">
    <text evidence="3">Homodimer.</text>
</comment>
<organism evidence="8 9">
    <name type="scientific">Synchytrium microbalum</name>
    <dbReference type="NCBI Taxonomy" id="1806994"/>
    <lineage>
        <taxon>Eukaryota</taxon>
        <taxon>Fungi</taxon>
        <taxon>Fungi incertae sedis</taxon>
        <taxon>Chytridiomycota</taxon>
        <taxon>Chytridiomycota incertae sedis</taxon>
        <taxon>Chytridiomycetes</taxon>
        <taxon>Synchytriales</taxon>
        <taxon>Synchytriaceae</taxon>
        <taxon>Synchytrium</taxon>
    </lineage>
</organism>
<evidence type="ECO:0000313" key="8">
    <source>
        <dbReference type="EMBL" id="TPX34256.1"/>
    </source>
</evidence>
<comment type="caution">
    <text evidence="8">The sequence shown here is derived from an EMBL/GenBank/DDBJ whole genome shotgun (WGS) entry which is preliminary data.</text>
</comment>
<comment type="similarity">
    <text evidence="2 7">Belongs to the triosephosphate isomerase family.</text>
</comment>
<dbReference type="RefSeq" id="XP_031025053.1">
    <property type="nucleotide sequence ID" value="XM_031168977.1"/>
</dbReference>
<keyword evidence="5 7" id="KW-0324">Glycolysis</keyword>
<dbReference type="Gene3D" id="3.20.20.70">
    <property type="entry name" value="Aldolase class I"/>
    <property type="match status" value="1"/>
</dbReference>
<keyword evidence="4 7" id="KW-0312">Gluconeogenesis</keyword>
<dbReference type="InterPro" id="IPR013785">
    <property type="entry name" value="Aldolase_TIM"/>
</dbReference>
<dbReference type="GO" id="GO:0046166">
    <property type="term" value="P:glyceraldehyde-3-phosphate biosynthetic process"/>
    <property type="evidence" value="ECO:0007669"/>
    <property type="project" value="TreeGrafter"/>
</dbReference>
<evidence type="ECO:0000313" key="9">
    <source>
        <dbReference type="Proteomes" id="UP000319731"/>
    </source>
</evidence>
<dbReference type="GeneID" id="42004274"/>
<dbReference type="NCBIfam" id="TIGR00419">
    <property type="entry name" value="tim"/>
    <property type="match status" value="1"/>
</dbReference>
<reference evidence="8 9" key="1">
    <citation type="journal article" date="2019" name="Sci. Rep.">
        <title>Comparative genomics of chytrid fungi reveal insights into the obligate biotrophic and pathogenic lifestyle of Synchytrium endobioticum.</title>
        <authorList>
            <person name="van de Vossenberg B.T.L.H."/>
            <person name="Warris S."/>
            <person name="Nguyen H.D.T."/>
            <person name="van Gent-Pelzer M.P.E."/>
            <person name="Joly D.L."/>
            <person name="van de Geest H.C."/>
            <person name="Bonants P.J.M."/>
            <person name="Smith D.S."/>
            <person name="Levesque C.A."/>
            <person name="van der Lee T.A.J."/>
        </authorList>
    </citation>
    <scope>NUCLEOTIDE SEQUENCE [LARGE SCALE GENOMIC DNA]</scope>
    <source>
        <strain evidence="8 9">JEL517</strain>
    </source>
</reference>
<dbReference type="GO" id="GO:0006094">
    <property type="term" value="P:gluconeogenesis"/>
    <property type="evidence" value="ECO:0007669"/>
    <property type="project" value="UniProtKB-UniPathway"/>
</dbReference>
<evidence type="ECO:0000256" key="6">
    <source>
        <dbReference type="ARBA" id="ARBA00023235"/>
    </source>
</evidence>
<dbReference type="GO" id="GO:0019563">
    <property type="term" value="P:glycerol catabolic process"/>
    <property type="evidence" value="ECO:0007669"/>
    <property type="project" value="TreeGrafter"/>
</dbReference>
<dbReference type="GO" id="GO:0006096">
    <property type="term" value="P:glycolytic process"/>
    <property type="evidence" value="ECO:0007669"/>
    <property type="project" value="UniProtKB-UniPathway"/>
</dbReference>
<dbReference type="HAMAP" id="MF_00147_B">
    <property type="entry name" value="TIM_B"/>
    <property type="match status" value="1"/>
</dbReference>
<dbReference type="Pfam" id="PF00121">
    <property type="entry name" value="TIM"/>
    <property type="match status" value="1"/>
</dbReference>
<dbReference type="OrthoDB" id="6715177at2759"/>
<dbReference type="AlphaFoldDB" id="A0A507C8D4"/>
<proteinExistence type="inferred from homology"/>
<accession>A0A507C8D4</accession>
<dbReference type="PANTHER" id="PTHR21139">
    <property type="entry name" value="TRIOSEPHOSPHATE ISOMERASE"/>
    <property type="match status" value="1"/>
</dbReference>
<protein>
    <recommendedName>
        <fullName evidence="7">Triosephosphate isomerase</fullName>
        <ecNumber evidence="7">5.3.1.1</ecNumber>
    </recommendedName>
</protein>
<dbReference type="SUPFAM" id="SSF51351">
    <property type="entry name" value="Triosephosphate isomerase (TIM)"/>
    <property type="match status" value="1"/>
</dbReference>
<dbReference type="Proteomes" id="UP000319731">
    <property type="component" value="Unassembled WGS sequence"/>
</dbReference>
<dbReference type="InterPro" id="IPR035990">
    <property type="entry name" value="TIM_sf"/>
</dbReference>
<comment type="pathway">
    <text evidence="1 7">Carbohydrate degradation; glycolysis; D-glyceraldehyde 3-phosphate from glycerone phosphate: step 1/1.</text>
</comment>
<dbReference type="STRING" id="1806994.A0A507C8D4"/>
<dbReference type="UniPathway" id="UPA00138"/>
<evidence type="ECO:0000256" key="2">
    <source>
        <dbReference type="ARBA" id="ARBA00007422"/>
    </source>
</evidence>
<dbReference type="PROSITE" id="PS00171">
    <property type="entry name" value="TIM_1"/>
    <property type="match status" value="1"/>
</dbReference>
<evidence type="ECO:0000256" key="5">
    <source>
        <dbReference type="ARBA" id="ARBA00023152"/>
    </source>
</evidence>
<dbReference type="FunFam" id="3.20.20.70:FF:000016">
    <property type="entry name" value="Triosephosphate isomerase"/>
    <property type="match status" value="1"/>
</dbReference>
<comment type="pathway">
    <text evidence="7">Carbohydrate biosynthesis; gluconeogenesis.</text>
</comment>
<dbReference type="PROSITE" id="PS51440">
    <property type="entry name" value="TIM_2"/>
    <property type="match status" value="1"/>
</dbReference>
<name>A0A507C8D4_9FUNG</name>
<keyword evidence="6 7" id="KW-0413">Isomerase</keyword>
<comment type="catalytic activity">
    <reaction evidence="7">
        <text>D-glyceraldehyde 3-phosphate = dihydroxyacetone phosphate</text>
        <dbReference type="Rhea" id="RHEA:18585"/>
        <dbReference type="ChEBI" id="CHEBI:57642"/>
        <dbReference type="ChEBI" id="CHEBI:59776"/>
        <dbReference type="EC" id="5.3.1.1"/>
    </reaction>
</comment>
<dbReference type="CDD" id="cd00311">
    <property type="entry name" value="TIM"/>
    <property type="match status" value="1"/>
</dbReference>
<evidence type="ECO:0000256" key="4">
    <source>
        <dbReference type="ARBA" id="ARBA00022432"/>
    </source>
</evidence>
<dbReference type="InterPro" id="IPR022896">
    <property type="entry name" value="TrioseP_Isoase_bac/euk"/>
</dbReference>
<dbReference type="GO" id="GO:0005829">
    <property type="term" value="C:cytosol"/>
    <property type="evidence" value="ECO:0007669"/>
    <property type="project" value="TreeGrafter"/>
</dbReference>
<dbReference type="UniPathway" id="UPA00109">
    <property type="reaction ID" value="UER00189"/>
</dbReference>
<gene>
    <name evidence="8" type="primary">TPI1</name>
    <name evidence="8" type="ORF">SmJEL517_g03049</name>
</gene>